<dbReference type="PATRIC" id="fig|1121098.3.peg.304"/>
<dbReference type="EMBL" id="AQHY01000004">
    <property type="protein sequence ID" value="EOA58335.1"/>
    <property type="molecule type" value="Genomic_DNA"/>
</dbReference>
<dbReference type="Proteomes" id="UP000017831">
    <property type="component" value="Unassembled WGS sequence"/>
</dbReference>
<evidence type="ECO:0000259" key="1">
    <source>
        <dbReference type="Pfam" id="PF10979"/>
    </source>
</evidence>
<dbReference type="InterPro" id="IPR055592">
    <property type="entry name" value="DUF7168"/>
</dbReference>
<reference evidence="3 4" key="1">
    <citation type="submission" date="2013-04" db="EMBL/GenBank/DDBJ databases">
        <title>The Genome Sequence of Bacteroides massiliensis DSM 17679.</title>
        <authorList>
            <consortium name="The Broad Institute Genomics Platform"/>
            <person name="Earl A."/>
            <person name="Ward D."/>
            <person name="Feldgarden M."/>
            <person name="Gevers D."/>
            <person name="Martens E."/>
            <person name="Fenner L."/>
            <person name="Roux V."/>
            <person name="Mallet M.N."/>
            <person name="Raoult D."/>
            <person name="Walker B."/>
            <person name="Young S."/>
            <person name="Zeng Q."/>
            <person name="Gargeya S."/>
            <person name="Fitzgerald M."/>
            <person name="Haas B."/>
            <person name="Abouelleil A."/>
            <person name="Allen A.W."/>
            <person name="Alvarado L."/>
            <person name="Arachchi H.M."/>
            <person name="Berlin A.M."/>
            <person name="Chapman S.B."/>
            <person name="Gainer-Dewar J."/>
            <person name="Goldberg J."/>
            <person name="Griggs A."/>
            <person name="Gujja S."/>
            <person name="Hansen M."/>
            <person name="Howarth C."/>
            <person name="Imamovic A."/>
            <person name="Ireland A."/>
            <person name="Larimer J."/>
            <person name="McCowan C."/>
            <person name="Murphy C."/>
            <person name="Pearson M."/>
            <person name="Poon T.W."/>
            <person name="Priest M."/>
            <person name="Roberts A."/>
            <person name="Saif S."/>
            <person name="Shea T."/>
            <person name="Sisk P."/>
            <person name="Sykes S."/>
            <person name="Wortman J."/>
            <person name="Nusbaum C."/>
            <person name="Birren B."/>
        </authorList>
    </citation>
    <scope>NUCLEOTIDE SEQUENCE [LARGE SCALE GENOMIC DNA]</scope>
    <source>
        <strain evidence="4">B84634 / Timone 84634 / DSM 17679 / JCM 13223</strain>
    </source>
</reference>
<dbReference type="Pfam" id="PF23771">
    <property type="entry name" value="DUF7168"/>
    <property type="match status" value="1"/>
</dbReference>
<evidence type="ECO:0000313" key="4">
    <source>
        <dbReference type="Proteomes" id="UP000017831"/>
    </source>
</evidence>
<protein>
    <submittedName>
        <fullName evidence="3">Uncharacterized protein</fullName>
    </submittedName>
</protein>
<dbReference type="eggNOG" id="ENOG502Z9QK">
    <property type="taxonomic scope" value="Bacteria"/>
</dbReference>
<dbReference type="InterPro" id="IPR024498">
    <property type="entry name" value="DUF2786"/>
</dbReference>
<dbReference type="OrthoDB" id="1047230at2"/>
<proteinExistence type="predicted"/>
<accession>U6RPB9</accession>
<evidence type="ECO:0000313" key="3">
    <source>
        <dbReference type="EMBL" id="EOA58335.1"/>
    </source>
</evidence>
<dbReference type="RefSeq" id="WP_005936144.1">
    <property type="nucleotide sequence ID" value="NZ_KB890364.1"/>
</dbReference>
<dbReference type="STRING" id="1121098.HMPREF1534_00301"/>
<organism evidence="3 4">
    <name type="scientific">Phocaeicola massiliensis B84634 = Timone 84634 = DSM 17679 = JCM 13223</name>
    <dbReference type="NCBI Taxonomy" id="1121098"/>
    <lineage>
        <taxon>Bacteria</taxon>
        <taxon>Pseudomonadati</taxon>
        <taxon>Bacteroidota</taxon>
        <taxon>Bacteroidia</taxon>
        <taxon>Bacteroidales</taxon>
        <taxon>Bacteroidaceae</taxon>
        <taxon>Phocaeicola</taxon>
    </lineage>
</organism>
<sequence>MDKQTIIDKIKKLIALRDGAQAIGSEGEANAAAAAIQRLLTQYNLEMAEVYQSAATGEKEESPIGRSSGLNTADPYRCGWKQDLLNVLCKHYYSKGFMVKGTCTMCVYGTDVNRMAVEYAFNFLTTVFSGLMPRRYKEHFAGYRILPRQRNLWAASYLLGCASGVRDKLEKEKAAEETCTALTVCHQTMIEHYLKDQGQKAGQWKSGARRMLDGNAYSIGEKDGRKQRIAKALK</sequence>
<keyword evidence="4" id="KW-1185">Reference proteome</keyword>
<feature type="domain" description="DUF2786" evidence="1">
    <location>
        <begin position="6"/>
        <end position="47"/>
    </location>
</feature>
<evidence type="ECO:0000259" key="2">
    <source>
        <dbReference type="Pfam" id="PF23771"/>
    </source>
</evidence>
<dbReference type="GeneID" id="60063619"/>
<dbReference type="Pfam" id="PF10979">
    <property type="entry name" value="DUF2786"/>
    <property type="match status" value="1"/>
</dbReference>
<gene>
    <name evidence="3" type="ORF">HMPREF1534_00301</name>
</gene>
<comment type="caution">
    <text evidence="3">The sequence shown here is derived from an EMBL/GenBank/DDBJ whole genome shotgun (WGS) entry which is preliminary data.</text>
</comment>
<dbReference type="AlphaFoldDB" id="U6RPB9"/>
<name>U6RPB9_9BACT</name>
<feature type="domain" description="DUF7168" evidence="2">
    <location>
        <begin position="73"/>
        <end position="189"/>
    </location>
</feature>
<dbReference type="HOGENOM" id="CLU_1145438_0_0_10"/>